<feature type="region of interest" description="Disordered" evidence="1">
    <location>
        <begin position="65"/>
        <end position="90"/>
    </location>
</feature>
<organism evidence="3 4">
    <name type="scientific">Fowl aviadenovirus 2</name>
    <dbReference type="NCBI Taxonomy" id="172859"/>
    <lineage>
        <taxon>Viruses</taxon>
        <taxon>Varidnaviria</taxon>
        <taxon>Bamfordvirae</taxon>
        <taxon>Preplasmiviricota</taxon>
        <taxon>Polisuviricotina</taxon>
        <taxon>Pharingeaviricetes</taxon>
        <taxon>Rowavirales</taxon>
        <taxon>Adenoviridae</taxon>
        <taxon>Aviadenovirus</taxon>
        <taxon>Aviadenovirus gallinae</taxon>
        <taxon>Fowl aviadenovirus D</taxon>
    </lineage>
</organism>
<keyword evidence="2" id="KW-0812">Transmembrane</keyword>
<keyword evidence="2" id="KW-1133">Transmembrane helix</keyword>
<evidence type="ECO:0000313" key="4">
    <source>
        <dbReference type="Proteomes" id="UP000315981"/>
    </source>
</evidence>
<evidence type="ECO:0000256" key="2">
    <source>
        <dbReference type="SAM" id="Phobius"/>
    </source>
</evidence>
<feature type="transmembrane region" description="Helical" evidence="2">
    <location>
        <begin position="36"/>
        <end position="59"/>
    </location>
</feature>
<evidence type="ECO:0000313" key="3">
    <source>
        <dbReference type="EMBL" id="ABR53660.1"/>
    </source>
</evidence>
<dbReference type="Proteomes" id="UP000315981">
    <property type="component" value="Segment"/>
</dbReference>
<name>A0A7G3VX79_9ADEN</name>
<protein>
    <submittedName>
        <fullName evidence="3">ORF23b</fullName>
    </submittedName>
</protein>
<sequence length="90" mass="9964">MFDHDRVWVVYLSGVESVRCYSRLPRVVAPSTCCCWLVPAFIMKSVAVLLAAVLGLCFWRSPGPGAGSTDRRVQGPHYDPLVSFPVPQLQ</sequence>
<accession>A0A7G3VX79</accession>
<proteinExistence type="predicted"/>
<dbReference type="EMBL" id="EF458160">
    <property type="protein sequence ID" value="ABR53660.1"/>
    <property type="molecule type" value="Genomic_DNA"/>
</dbReference>
<keyword evidence="2" id="KW-0472">Membrane</keyword>
<reference evidence="3 4" key="1">
    <citation type="journal article" date="2008" name="Virus Genes">
        <title>Sequence comparison of the right end of fowl adenovirus genomes.</title>
        <authorList>
            <person name="Corredor J.C."/>
            <person name="Garceac A."/>
            <person name="Krell P.J."/>
            <person name="Nagy E."/>
        </authorList>
    </citation>
    <scope>NUCLEOTIDE SEQUENCE [LARGE SCALE GENOMIC DNA]</scope>
    <source>
        <strain evidence="3">Ontario</strain>
    </source>
</reference>
<evidence type="ECO:0000256" key="1">
    <source>
        <dbReference type="SAM" id="MobiDB-lite"/>
    </source>
</evidence>